<dbReference type="EMBL" id="CM007384">
    <property type="protein sequence ID" value="ONK72063.1"/>
    <property type="molecule type" value="Genomic_DNA"/>
</dbReference>
<dbReference type="Gramene" id="ONK72063">
    <property type="protein sequence ID" value="ONK72063"/>
    <property type="gene ID" value="A4U43_C04F15300"/>
</dbReference>
<dbReference type="Pfam" id="PF11595">
    <property type="entry name" value="DUF3245"/>
    <property type="match status" value="1"/>
</dbReference>
<dbReference type="OMA" id="DHRTNAD"/>
<organism evidence="2 3">
    <name type="scientific">Asparagus officinalis</name>
    <name type="common">Garden asparagus</name>
    <dbReference type="NCBI Taxonomy" id="4686"/>
    <lineage>
        <taxon>Eukaryota</taxon>
        <taxon>Viridiplantae</taxon>
        <taxon>Streptophyta</taxon>
        <taxon>Embryophyta</taxon>
        <taxon>Tracheophyta</taxon>
        <taxon>Spermatophyta</taxon>
        <taxon>Magnoliopsida</taxon>
        <taxon>Liliopsida</taxon>
        <taxon>Asparagales</taxon>
        <taxon>Asparagaceae</taxon>
        <taxon>Asparagoideae</taxon>
        <taxon>Asparagus</taxon>
    </lineage>
</organism>
<dbReference type="InterPro" id="IPR021641">
    <property type="entry name" value="DUF3245"/>
</dbReference>
<sequence>MKKWRRFDKLIEKREELESGNLNEISIWVQNLKAMGAESKLKAAPKVVKLNKALKLAESWVSSMSGSTTEEHNQLDFVGRPPRLGLGAKETPKAKSEVYDPVERKLLGKLHACKKSSIKDARKGNIVEESVDSEEEDDDDEPQSRTNAFAKKRALPPITTPQSKKQK</sequence>
<evidence type="ECO:0000313" key="3">
    <source>
        <dbReference type="Proteomes" id="UP000243459"/>
    </source>
</evidence>
<keyword evidence="3" id="KW-1185">Reference proteome</keyword>
<proteinExistence type="predicted"/>
<dbReference type="AlphaFoldDB" id="A0A5P1F2V3"/>
<dbReference type="Proteomes" id="UP000243459">
    <property type="component" value="Chromosome 4"/>
</dbReference>
<reference evidence="3" key="1">
    <citation type="journal article" date="2017" name="Nat. Commun.">
        <title>The asparagus genome sheds light on the origin and evolution of a young Y chromosome.</title>
        <authorList>
            <person name="Harkess A."/>
            <person name="Zhou J."/>
            <person name="Xu C."/>
            <person name="Bowers J.E."/>
            <person name="Van der Hulst R."/>
            <person name="Ayyampalayam S."/>
            <person name="Mercati F."/>
            <person name="Riccardi P."/>
            <person name="McKain M.R."/>
            <person name="Kakrana A."/>
            <person name="Tang H."/>
            <person name="Ray J."/>
            <person name="Groenendijk J."/>
            <person name="Arikit S."/>
            <person name="Mathioni S.M."/>
            <person name="Nakano M."/>
            <person name="Shan H."/>
            <person name="Telgmann-Rauber A."/>
            <person name="Kanno A."/>
            <person name="Yue Z."/>
            <person name="Chen H."/>
            <person name="Li W."/>
            <person name="Chen Y."/>
            <person name="Xu X."/>
            <person name="Zhang Y."/>
            <person name="Luo S."/>
            <person name="Chen H."/>
            <person name="Gao J."/>
            <person name="Mao Z."/>
            <person name="Pires J.C."/>
            <person name="Luo M."/>
            <person name="Kudrna D."/>
            <person name="Wing R.A."/>
            <person name="Meyers B.C."/>
            <person name="Yi K."/>
            <person name="Kong H."/>
            <person name="Lavrijsen P."/>
            <person name="Sunseri F."/>
            <person name="Falavigna A."/>
            <person name="Ye Y."/>
            <person name="Leebens-Mack J.H."/>
            <person name="Chen G."/>
        </authorList>
    </citation>
    <scope>NUCLEOTIDE SEQUENCE [LARGE SCALE GENOMIC DNA]</scope>
    <source>
        <strain evidence="3">cv. DH0086</strain>
    </source>
</reference>
<feature type="region of interest" description="Disordered" evidence="1">
    <location>
        <begin position="64"/>
        <end position="97"/>
    </location>
</feature>
<dbReference type="OrthoDB" id="1908779at2759"/>
<accession>A0A5P1F2V3</accession>
<name>A0A5P1F2V3_ASPOF</name>
<gene>
    <name evidence="2" type="ORF">A4U43_C04F15300</name>
</gene>
<feature type="compositionally biased region" description="Acidic residues" evidence="1">
    <location>
        <begin position="129"/>
        <end position="141"/>
    </location>
</feature>
<evidence type="ECO:0000313" key="2">
    <source>
        <dbReference type="EMBL" id="ONK72063.1"/>
    </source>
</evidence>
<dbReference type="PANTHER" id="PTHR35741:SF1">
    <property type="entry name" value="FACTOR CWC22-LIKE PROTEIN, PUTATIVE (DUF3245)-RELATED"/>
    <property type="match status" value="1"/>
</dbReference>
<feature type="region of interest" description="Disordered" evidence="1">
    <location>
        <begin position="118"/>
        <end position="167"/>
    </location>
</feature>
<dbReference type="PANTHER" id="PTHR35741">
    <property type="entry name" value="FACTOR CWC22-LIKE PROTEIN, PUTATIVE (DUF3245)-RELATED"/>
    <property type="match status" value="1"/>
</dbReference>
<evidence type="ECO:0000256" key="1">
    <source>
        <dbReference type="SAM" id="MobiDB-lite"/>
    </source>
</evidence>
<protein>
    <submittedName>
        <fullName evidence="2">Uncharacterized protein</fullName>
    </submittedName>
</protein>